<keyword evidence="2" id="KW-1185">Reference proteome</keyword>
<name>A0A1V9YJ86_ACHHY</name>
<accession>A0A1V9YJ86</accession>
<proteinExistence type="predicted"/>
<organism evidence="1 2">
    <name type="scientific">Achlya hypogyna</name>
    <name type="common">Oomycete</name>
    <name type="synonym">Protoachlya hypogyna</name>
    <dbReference type="NCBI Taxonomy" id="1202772"/>
    <lineage>
        <taxon>Eukaryota</taxon>
        <taxon>Sar</taxon>
        <taxon>Stramenopiles</taxon>
        <taxon>Oomycota</taxon>
        <taxon>Saprolegniomycetes</taxon>
        <taxon>Saprolegniales</taxon>
        <taxon>Achlyaceae</taxon>
        <taxon>Achlya</taxon>
    </lineage>
</organism>
<dbReference type="OrthoDB" id="115273at2759"/>
<evidence type="ECO:0000313" key="1">
    <source>
        <dbReference type="EMBL" id="OQR85794.1"/>
    </source>
</evidence>
<reference evidence="1 2" key="1">
    <citation type="journal article" date="2014" name="Genome Biol. Evol.">
        <title>The secreted proteins of Achlya hypogyna and Thraustotheca clavata identify the ancestral oomycete secretome and reveal gene acquisitions by horizontal gene transfer.</title>
        <authorList>
            <person name="Misner I."/>
            <person name="Blouin N."/>
            <person name="Leonard G."/>
            <person name="Richards T.A."/>
            <person name="Lane C.E."/>
        </authorList>
    </citation>
    <scope>NUCLEOTIDE SEQUENCE [LARGE SCALE GENOMIC DNA]</scope>
    <source>
        <strain evidence="1 2">ATCC 48635</strain>
    </source>
</reference>
<protein>
    <submittedName>
        <fullName evidence="1">Uncharacterized protein</fullName>
    </submittedName>
</protein>
<evidence type="ECO:0000313" key="2">
    <source>
        <dbReference type="Proteomes" id="UP000243579"/>
    </source>
</evidence>
<dbReference type="EMBL" id="JNBR01001587">
    <property type="protein sequence ID" value="OQR85794.1"/>
    <property type="molecule type" value="Genomic_DNA"/>
</dbReference>
<sequence length="127" mass="15025">MSDVDAKLSFRFDVLGILRLSFLLGIPNASSQLGGSVHRSLYPIVYYDMIKTFGRSRSQLCRIFNHTVDLIYERWLKVIYFAPCTDRAHQCHKQQGCSNRQRLWFTYGTKRNNLIWQKAKFNRRMSQ</sequence>
<comment type="caution">
    <text evidence="1">The sequence shown here is derived from an EMBL/GenBank/DDBJ whole genome shotgun (WGS) entry which is preliminary data.</text>
</comment>
<gene>
    <name evidence="1" type="ORF">ACHHYP_20542</name>
</gene>
<dbReference type="AlphaFoldDB" id="A0A1V9YJ86"/>
<dbReference type="Proteomes" id="UP000243579">
    <property type="component" value="Unassembled WGS sequence"/>
</dbReference>